<dbReference type="EMBL" id="JMCC02000089">
    <property type="protein sequence ID" value="KIG13796.1"/>
    <property type="molecule type" value="Genomic_DNA"/>
</dbReference>
<keyword evidence="1" id="KW-1133">Transmembrane helix</keyword>
<dbReference type="RefSeq" id="WP_052555173.1">
    <property type="nucleotide sequence ID" value="NZ_JMCC02000089.1"/>
</dbReference>
<gene>
    <name evidence="2" type="ORF">DB30_07642</name>
</gene>
<organism evidence="2 3">
    <name type="scientific">Enhygromyxa salina</name>
    <dbReference type="NCBI Taxonomy" id="215803"/>
    <lineage>
        <taxon>Bacteria</taxon>
        <taxon>Pseudomonadati</taxon>
        <taxon>Myxococcota</taxon>
        <taxon>Polyangia</taxon>
        <taxon>Nannocystales</taxon>
        <taxon>Nannocystaceae</taxon>
        <taxon>Enhygromyxa</taxon>
    </lineage>
</organism>
<reference evidence="2 3" key="1">
    <citation type="submission" date="2014-12" db="EMBL/GenBank/DDBJ databases">
        <title>Genome assembly of Enhygromyxa salina DSM 15201.</title>
        <authorList>
            <person name="Sharma G."/>
            <person name="Subramanian S."/>
        </authorList>
    </citation>
    <scope>NUCLEOTIDE SEQUENCE [LARGE SCALE GENOMIC DNA]</scope>
    <source>
        <strain evidence="2 3">DSM 15201</strain>
    </source>
</reference>
<name>A0A0C2CRJ3_9BACT</name>
<evidence type="ECO:0000256" key="1">
    <source>
        <dbReference type="SAM" id="Phobius"/>
    </source>
</evidence>
<evidence type="ECO:0000313" key="2">
    <source>
        <dbReference type="EMBL" id="KIG13796.1"/>
    </source>
</evidence>
<proteinExistence type="predicted"/>
<protein>
    <submittedName>
        <fullName evidence="2">Uncharacterized protein</fullName>
    </submittedName>
</protein>
<comment type="caution">
    <text evidence="2">The sequence shown here is derived from an EMBL/GenBank/DDBJ whole genome shotgun (WGS) entry which is preliminary data.</text>
</comment>
<evidence type="ECO:0000313" key="3">
    <source>
        <dbReference type="Proteomes" id="UP000031599"/>
    </source>
</evidence>
<dbReference type="Proteomes" id="UP000031599">
    <property type="component" value="Unassembled WGS sequence"/>
</dbReference>
<accession>A0A0C2CRJ3</accession>
<keyword evidence="1" id="KW-0812">Transmembrane</keyword>
<feature type="transmembrane region" description="Helical" evidence="1">
    <location>
        <begin position="20"/>
        <end position="38"/>
    </location>
</feature>
<feature type="transmembrane region" description="Helical" evidence="1">
    <location>
        <begin position="92"/>
        <end position="117"/>
    </location>
</feature>
<dbReference type="AlphaFoldDB" id="A0A0C2CRJ3"/>
<feature type="transmembrane region" description="Helical" evidence="1">
    <location>
        <begin position="59"/>
        <end position="80"/>
    </location>
</feature>
<sequence>MGETLIGPDELELAVSGLSGMVGALLLPAIGAWLRVLLQWIESDRSGLGQQPRLSGLQILRAVLTSFALFFFFIALGRAAGELREIRVEAPVFAAIVTGLLAGVVFWAIYAAGISALQSDYRRAKQTRRIK</sequence>
<keyword evidence="1" id="KW-0472">Membrane</keyword>